<evidence type="ECO:0000259" key="3">
    <source>
        <dbReference type="PROSITE" id="PS50222"/>
    </source>
</evidence>
<dbReference type="PROSITE" id="PS50222">
    <property type="entry name" value="EF_HAND_2"/>
    <property type="match status" value="1"/>
</dbReference>
<keyword evidence="1" id="KW-0106">Calcium</keyword>
<dbReference type="InterPro" id="IPR002048">
    <property type="entry name" value="EF_hand_dom"/>
</dbReference>
<reference evidence="5" key="1">
    <citation type="journal article" date="2023" name="Commun. Biol.">
        <title>Genome analysis of Parmales, the sister group of diatoms, reveals the evolutionary specialization of diatoms from phago-mixotrophs to photoautotrophs.</title>
        <authorList>
            <person name="Ban H."/>
            <person name="Sato S."/>
            <person name="Yoshikawa S."/>
            <person name="Yamada K."/>
            <person name="Nakamura Y."/>
            <person name="Ichinomiya M."/>
            <person name="Sato N."/>
            <person name="Blanc-Mathieu R."/>
            <person name="Endo H."/>
            <person name="Kuwata A."/>
            <person name="Ogata H."/>
        </authorList>
    </citation>
    <scope>NUCLEOTIDE SEQUENCE [LARGE SCALE GENOMIC DNA]</scope>
</reference>
<feature type="domain" description="EF-hand" evidence="3">
    <location>
        <begin position="1"/>
        <end position="26"/>
    </location>
</feature>
<dbReference type="Gene3D" id="1.10.238.10">
    <property type="entry name" value="EF-hand"/>
    <property type="match status" value="1"/>
</dbReference>
<feature type="compositionally biased region" description="Basic and acidic residues" evidence="2">
    <location>
        <begin position="71"/>
        <end position="80"/>
    </location>
</feature>
<dbReference type="PROSITE" id="PS00018">
    <property type="entry name" value="EF_HAND_1"/>
    <property type="match status" value="1"/>
</dbReference>
<comment type="caution">
    <text evidence="4">The sequence shown here is derived from an EMBL/GenBank/DDBJ whole genome shotgun (WGS) entry which is preliminary data.</text>
</comment>
<dbReference type="EMBL" id="BLQM01000245">
    <property type="protein sequence ID" value="GMH78141.1"/>
    <property type="molecule type" value="Genomic_DNA"/>
</dbReference>
<dbReference type="AlphaFoldDB" id="A0A9W7AS18"/>
<feature type="region of interest" description="Disordered" evidence="2">
    <location>
        <begin position="58"/>
        <end position="88"/>
    </location>
</feature>
<dbReference type="GO" id="GO:0005509">
    <property type="term" value="F:calcium ion binding"/>
    <property type="evidence" value="ECO:0007669"/>
    <property type="project" value="InterPro"/>
</dbReference>
<dbReference type="SUPFAM" id="SSF47473">
    <property type="entry name" value="EF-hand"/>
    <property type="match status" value="1"/>
</dbReference>
<proteinExistence type="predicted"/>
<feature type="compositionally biased region" description="Acidic residues" evidence="2">
    <location>
        <begin position="58"/>
        <end position="70"/>
    </location>
</feature>
<protein>
    <recommendedName>
        <fullName evidence="3">EF-hand domain-containing protein</fullName>
    </recommendedName>
</protein>
<evidence type="ECO:0000313" key="4">
    <source>
        <dbReference type="EMBL" id="GMH78141.1"/>
    </source>
</evidence>
<sequence length="106" mass="11312">MDWDADRSGELGLEEFRNAMCTLGVKAKDSEMMAVIEHFDLGELNVDDAESIVLDGAIGEEGEEEKEEAGDDKSTAKEIEAASPQQQSSLALVAVGSGAVSSETRY</sequence>
<accession>A0A9W7AS18</accession>
<dbReference type="InterPro" id="IPR011992">
    <property type="entry name" value="EF-hand-dom_pair"/>
</dbReference>
<evidence type="ECO:0000256" key="1">
    <source>
        <dbReference type="ARBA" id="ARBA00022837"/>
    </source>
</evidence>
<evidence type="ECO:0000256" key="2">
    <source>
        <dbReference type="SAM" id="MobiDB-lite"/>
    </source>
</evidence>
<organism evidence="4 5">
    <name type="scientific">Triparma laevis f. inornata</name>
    <dbReference type="NCBI Taxonomy" id="1714386"/>
    <lineage>
        <taxon>Eukaryota</taxon>
        <taxon>Sar</taxon>
        <taxon>Stramenopiles</taxon>
        <taxon>Ochrophyta</taxon>
        <taxon>Bolidophyceae</taxon>
        <taxon>Parmales</taxon>
        <taxon>Triparmaceae</taxon>
        <taxon>Triparma</taxon>
    </lineage>
</organism>
<dbReference type="InterPro" id="IPR018247">
    <property type="entry name" value="EF_Hand_1_Ca_BS"/>
</dbReference>
<name>A0A9W7AS18_9STRA</name>
<evidence type="ECO:0000313" key="5">
    <source>
        <dbReference type="Proteomes" id="UP001162640"/>
    </source>
</evidence>
<dbReference type="Proteomes" id="UP001162640">
    <property type="component" value="Unassembled WGS sequence"/>
</dbReference>
<gene>
    <name evidence="4" type="ORF">TL16_g07684</name>
</gene>